<protein>
    <submittedName>
        <fullName evidence="2">Uncharacterized protein</fullName>
    </submittedName>
</protein>
<keyword evidence="1" id="KW-1133">Transmembrane helix</keyword>
<keyword evidence="3" id="KW-1185">Reference proteome</keyword>
<dbReference type="EMBL" id="JAVRRA010016499">
    <property type="protein sequence ID" value="KAK5201760.1"/>
    <property type="molecule type" value="Genomic_DNA"/>
</dbReference>
<dbReference type="Proteomes" id="UP001357485">
    <property type="component" value="Unassembled WGS sequence"/>
</dbReference>
<feature type="transmembrane region" description="Helical" evidence="1">
    <location>
        <begin position="43"/>
        <end position="63"/>
    </location>
</feature>
<evidence type="ECO:0000256" key="1">
    <source>
        <dbReference type="SAM" id="Phobius"/>
    </source>
</evidence>
<gene>
    <name evidence="2" type="ORF">LTR16_001550</name>
</gene>
<keyword evidence="1" id="KW-0472">Membrane</keyword>
<proteinExistence type="predicted"/>
<organism evidence="2 3">
    <name type="scientific">Cryomyces antarcticus</name>
    <dbReference type="NCBI Taxonomy" id="329879"/>
    <lineage>
        <taxon>Eukaryota</taxon>
        <taxon>Fungi</taxon>
        <taxon>Dikarya</taxon>
        <taxon>Ascomycota</taxon>
        <taxon>Pezizomycotina</taxon>
        <taxon>Dothideomycetes</taxon>
        <taxon>Dothideomycetes incertae sedis</taxon>
        <taxon>Cryomyces</taxon>
    </lineage>
</organism>
<comment type="caution">
    <text evidence="2">The sequence shown here is derived from an EMBL/GenBank/DDBJ whole genome shotgun (WGS) entry which is preliminary data.</text>
</comment>
<evidence type="ECO:0000313" key="3">
    <source>
        <dbReference type="Proteomes" id="UP001357485"/>
    </source>
</evidence>
<reference evidence="2 3" key="1">
    <citation type="submission" date="2023-08" db="EMBL/GenBank/DDBJ databases">
        <title>Black Yeasts Isolated from many extreme environments.</title>
        <authorList>
            <person name="Coleine C."/>
            <person name="Stajich J.E."/>
            <person name="Selbmann L."/>
        </authorList>
    </citation>
    <scope>NUCLEOTIDE SEQUENCE [LARGE SCALE GENOMIC DNA]</scope>
    <source>
        <strain evidence="2 3">CCFEE 536</strain>
    </source>
</reference>
<evidence type="ECO:0000313" key="2">
    <source>
        <dbReference type="EMBL" id="KAK5201760.1"/>
    </source>
</evidence>
<feature type="non-terminal residue" evidence="2">
    <location>
        <position position="64"/>
    </location>
</feature>
<sequence length="64" mass="6784">MASTAGSISELQRRADDATTIIAAFRDMPSFNNTNNVTDTSDATTTLSVVLPSFFAIAFLALIV</sequence>
<name>A0ABR0LQ71_9PEZI</name>
<keyword evidence="1" id="KW-0812">Transmembrane</keyword>
<accession>A0ABR0LQ71</accession>